<feature type="compositionally biased region" description="Low complexity" evidence="1">
    <location>
        <begin position="253"/>
        <end position="264"/>
    </location>
</feature>
<evidence type="ECO:0000259" key="2">
    <source>
        <dbReference type="PROSITE" id="PS50020"/>
    </source>
</evidence>
<accession>A0A8S3TN77</accession>
<feature type="compositionally biased region" description="Basic and acidic residues" evidence="1">
    <location>
        <begin position="393"/>
        <end position="402"/>
    </location>
</feature>
<name>A0A8S3TN77_MYTED</name>
<protein>
    <recommendedName>
        <fullName evidence="6">CUE domain-containing protein</fullName>
    </recommendedName>
</protein>
<evidence type="ECO:0000256" key="1">
    <source>
        <dbReference type="SAM" id="MobiDB-lite"/>
    </source>
</evidence>
<dbReference type="GO" id="GO:0043130">
    <property type="term" value="F:ubiquitin binding"/>
    <property type="evidence" value="ECO:0007669"/>
    <property type="project" value="InterPro"/>
</dbReference>
<evidence type="ECO:0008006" key="6">
    <source>
        <dbReference type="Google" id="ProtNLM"/>
    </source>
</evidence>
<dbReference type="PROSITE" id="PS51140">
    <property type="entry name" value="CUE"/>
    <property type="match status" value="1"/>
</dbReference>
<reference evidence="4" key="1">
    <citation type="submission" date="2021-03" db="EMBL/GenBank/DDBJ databases">
        <authorList>
            <person name="Bekaert M."/>
        </authorList>
    </citation>
    <scope>NUCLEOTIDE SEQUENCE</scope>
</reference>
<feature type="region of interest" description="Disordered" evidence="1">
    <location>
        <begin position="389"/>
        <end position="413"/>
    </location>
</feature>
<proteinExistence type="predicted"/>
<dbReference type="AlphaFoldDB" id="A0A8S3TN77"/>
<dbReference type="Gene3D" id="2.20.70.10">
    <property type="match status" value="1"/>
</dbReference>
<feature type="region of interest" description="Disordered" evidence="1">
    <location>
        <begin position="253"/>
        <end position="283"/>
    </location>
</feature>
<evidence type="ECO:0000313" key="4">
    <source>
        <dbReference type="EMBL" id="CAG2235179.1"/>
    </source>
</evidence>
<evidence type="ECO:0000313" key="5">
    <source>
        <dbReference type="Proteomes" id="UP000683360"/>
    </source>
</evidence>
<dbReference type="Proteomes" id="UP000683360">
    <property type="component" value="Unassembled WGS sequence"/>
</dbReference>
<dbReference type="CDD" id="cd14279">
    <property type="entry name" value="CUE"/>
    <property type="match status" value="1"/>
</dbReference>
<feature type="domain" description="CUE" evidence="3">
    <location>
        <begin position="73"/>
        <end position="116"/>
    </location>
</feature>
<sequence length="437" mass="48336">MWTYLIYATIYFSFFINHSDKSTTWHDPRPQYYANQPKDHPPPNPKHSAAGQPVFGFRGSGTGPKKEQTFLDHQDVKFINLKEMFPEVADDTLRVVLKMKDNNVQEAKAHLVKSGHRPKRETDHSSAGQLQMENIVKKLQKVYPLARFDIIRDIVAGCNNNESTARSQIESMGYKPVGSHTTSISVAHKPKPKSRSPSPTPPKVSDADKRRVYQKMKGEFSDMEESFIKMALESVHYNEANFKRMVEIYKKSGSGAKGSSASSSRGRKTVDDDLTFKPTGSLVPESFSGGMEPVVFGHDYDDKPLPSSSTAFTVPFGTPKKSATKVTKTSTTIPFGVVKSGTKITPGQESKLIKKSPVTQQTRAKHVTRTGPTHVVVNQPRTEYVNVYGPNPDLREGPDRSRVQGSQGAVGPDPSLVCGPQAVHHSFIDNRPLVTAI</sequence>
<keyword evidence="5" id="KW-1185">Reference proteome</keyword>
<evidence type="ECO:0000259" key="3">
    <source>
        <dbReference type="PROSITE" id="PS51140"/>
    </source>
</evidence>
<dbReference type="EMBL" id="CAJPWZ010002312">
    <property type="protein sequence ID" value="CAG2235179.1"/>
    <property type="molecule type" value="Genomic_DNA"/>
</dbReference>
<feature type="domain" description="WW" evidence="2">
    <location>
        <begin position="1"/>
        <end position="30"/>
    </location>
</feature>
<dbReference type="PROSITE" id="PS50020">
    <property type="entry name" value="WW_DOMAIN_2"/>
    <property type="match status" value="1"/>
</dbReference>
<dbReference type="InterPro" id="IPR003892">
    <property type="entry name" value="CUE"/>
</dbReference>
<feature type="region of interest" description="Disordered" evidence="1">
    <location>
        <begin position="27"/>
        <end position="59"/>
    </location>
</feature>
<comment type="caution">
    <text evidence="4">The sequence shown here is derived from an EMBL/GenBank/DDBJ whole genome shotgun (WGS) entry which is preliminary data.</text>
</comment>
<organism evidence="4 5">
    <name type="scientific">Mytilus edulis</name>
    <name type="common">Blue mussel</name>
    <dbReference type="NCBI Taxonomy" id="6550"/>
    <lineage>
        <taxon>Eukaryota</taxon>
        <taxon>Metazoa</taxon>
        <taxon>Spiralia</taxon>
        <taxon>Lophotrochozoa</taxon>
        <taxon>Mollusca</taxon>
        <taxon>Bivalvia</taxon>
        <taxon>Autobranchia</taxon>
        <taxon>Pteriomorphia</taxon>
        <taxon>Mytilida</taxon>
        <taxon>Mytiloidea</taxon>
        <taxon>Mytilidae</taxon>
        <taxon>Mytilinae</taxon>
        <taxon>Mytilus</taxon>
    </lineage>
</organism>
<gene>
    <name evidence="4" type="ORF">MEDL_47760</name>
</gene>
<dbReference type="InterPro" id="IPR001202">
    <property type="entry name" value="WW_dom"/>
</dbReference>
<feature type="region of interest" description="Disordered" evidence="1">
    <location>
        <begin position="173"/>
        <end position="210"/>
    </location>
</feature>
<dbReference type="OrthoDB" id="2020426at2759"/>
<dbReference type="PROSITE" id="PS01159">
    <property type="entry name" value="WW_DOMAIN_1"/>
    <property type="match status" value="1"/>
</dbReference>